<name>A0A6G1HEH1_9PEZI</name>
<keyword evidence="2" id="KW-1185">Reference proteome</keyword>
<evidence type="ECO:0000313" key="2">
    <source>
        <dbReference type="Proteomes" id="UP000800041"/>
    </source>
</evidence>
<dbReference type="AlphaFoldDB" id="A0A6G1HEH1"/>
<dbReference type="OrthoDB" id="5362512at2759"/>
<organism evidence="1 2">
    <name type="scientific">Aulographum hederae CBS 113979</name>
    <dbReference type="NCBI Taxonomy" id="1176131"/>
    <lineage>
        <taxon>Eukaryota</taxon>
        <taxon>Fungi</taxon>
        <taxon>Dikarya</taxon>
        <taxon>Ascomycota</taxon>
        <taxon>Pezizomycotina</taxon>
        <taxon>Dothideomycetes</taxon>
        <taxon>Pleosporomycetidae</taxon>
        <taxon>Aulographales</taxon>
        <taxon>Aulographaceae</taxon>
    </lineage>
</organism>
<protein>
    <submittedName>
        <fullName evidence="1">Uncharacterized protein</fullName>
    </submittedName>
</protein>
<sequence length="229" mass="25936">MYMAGIWSNDLPQALVWHPRGKVQRRVTPCRAPSWSWAALESRITYSIPASDYVLPFYRAPLAKTAASVRGFSYELSTLNEYGDLKAASLKLQGPVVPAIITRNRSASFRTCTDCAWILRQNDLMLGFHPDVPSEFSSNLADAPIHCITVLLGQDAESDFKALVLREDSDGKGTYERIGMMEGNPLNYYESLPYTRSQQNMSREDWVSKLHSTFESWFENAESREILII</sequence>
<gene>
    <name evidence="1" type="ORF">K402DRAFT_125959</name>
</gene>
<dbReference type="PANTHER" id="PTHR33112">
    <property type="entry name" value="DOMAIN PROTEIN, PUTATIVE-RELATED"/>
    <property type="match status" value="1"/>
</dbReference>
<accession>A0A6G1HEH1</accession>
<proteinExistence type="predicted"/>
<reference evidence="1" key="1">
    <citation type="journal article" date="2020" name="Stud. Mycol.">
        <title>101 Dothideomycetes genomes: a test case for predicting lifestyles and emergence of pathogens.</title>
        <authorList>
            <person name="Haridas S."/>
            <person name="Albert R."/>
            <person name="Binder M."/>
            <person name="Bloem J."/>
            <person name="Labutti K."/>
            <person name="Salamov A."/>
            <person name="Andreopoulos B."/>
            <person name="Baker S."/>
            <person name="Barry K."/>
            <person name="Bills G."/>
            <person name="Bluhm B."/>
            <person name="Cannon C."/>
            <person name="Castanera R."/>
            <person name="Culley D."/>
            <person name="Daum C."/>
            <person name="Ezra D."/>
            <person name="Gonzalez J."/>
            <person name="Henrissat B."/>
            <person name="Kuo A."/>
            <person name="Liang C."/>
            <person name="Lipzen A."/>
            <person name="Lutzoni F."/>
            <person name="Magnuson J."/>
            <person name="Mondo S."/>
            <person name="Nolan M."/>
            <person name="Ohm R."/>
            <person name="Pangilinan J."/>
            <person name="Park H.-J."/>
            <person name="Ramirez L."/>
            <person name="Alfaro M."/>
            <person name="Sun H."/>
            <person name="Tritt A."/>
            <person name="Yoshinaga Y."/>
            <person name="Zwiers L.-H."/>
            <person name="Turgeon B."/>
            <person name="Goodwin S."/>
            <person name="Spatafora J."/>
            <person name="Crous P."/>
            <person name="Grigoriev I."/>
        </authorList>
    </citation>
    <scope>NUCLEOTIDE SEQUENCE</scope>
    <source>
        <strain evidence="1">CBS 113979</strain>
    </source>
</reference>
<dbReference type="Proteomes" id="UP000800041">
    <property type="component" value="Unassembled WGS sequence"/>
</dbReference>
<evidence type="ECO:0000313" key="1">
    <source>
        <dbReference type="EMBL" id="KAF1991467.1"/>
    </source>
</evidence>
<dbReference type="EMBL" id="ML977139">
    <property type="protein sequence ID" value="KAF1991467.1"/>
    <property type="molecule type" value="Genomic_DNA"/>
</dbReference>
<dbReference type="PANTHER" id="PTHR33112:SF16">
    <property type="entry name" value="HETEROKARYON INCOMPATIBILITY DOMAIN-CONTAINING PROTEIN"/>
    <property type="match status" value="1"/>
</dbReference>